<gene>
    <name evidence="1" type="ORF">H7993_00610</name>
</gene>
<comment type="caution">
    <text evidence="1">The sequence shown here is derived from an EMBL/GenBank/DDBJ whole genome shotgun (WGS) entry which is preliminary data.</text>
</comment>
<sequence length="92" mass="10095">MTEIKLAVDSQRWIRHTHNGINIRILPEGNEGGSAPTGAKIIAEGSTDRVTWRPLEASNYADAIDEAKDYANQWVDQGMPSSGTFKPIDLAE</sequence>
<dbReference type="RefSeq" id="WP_185793074.1">
    <property type="nucleotide sequence ID" value="NZ_JACMYH010000001.1"/>
</dbReference>
<protein>
    <submittedName>
        <fullName evidence="1">Uncharacterized protein</fullName>
    </submittedName>
</protein>
<proteinExistence type="predicted"/>
<keyword evidence="2" id="KW-1185">Reference proteome</keyword>
<dbReference type="Proteomes" id="UP000546173">
    <property type="component" value="Unassembled WGS sequence"/>
</dbReference>
<organism evidence="1 2">
    <name type="scientific">Pseudomonas baltica</name>
    <dbReference type="NCBI Taxonomy" id="2762576"/>
    <lineage>
        <taxon>Bacteria</taxon>
        <taxon>Pseudomonadati</taxon>
        <taxon>Pseudomonadota</taxon>
        <taxon>Gammaproteobacteria</taxon>
        <taxon>Pseudomonadales</taxon>
        <taxon>Pseudomonadaceae</taxon>
        <taxon>Pseudomonas</taxon>
    </lineage>
</organism>
<evidence type="ECO:0000313" key="2">
    <source>
        <dbReference type="Proteomes" id="UP000546173"/>
    </source>
</evidence>
<evidence type="ECO:0000313" key="1">
    <source>
        <dbReference type="EMBL" id="MBC2676882.1"/>
    </source>
</evidence>
<accession>A0A7X1G1R0</accession>
<name>A0A7X1G1R0_9PSED</name>
<dbReference type="AlphaFoldDB" id="A0A7X1G1R0"/>
<reference evidence="1 2" key="1">
    <citation type="submission" date="2020-08" db="EMBL/GenBank/DDBJ databases">
        <title>Pseudomonas sp. nov.</title>
        <authorList>
            <person name="Gieschler S."/>
            <person name="Fiedler G."/>
            <person name="Brinks E."/>
            <person name="Boehnlein C."/>
            <person name="Franz C.M.A.P."/>
            <person name="Kabisch J."/>
        </authorList>
    </citation>
    <scope>NUCLEOTIDE SEQUENCE [LARGE SCALE GENOMIC DNA]</scope>
    <source>
        <strain evidence="1 2">MBT-2</strain>
    </source>
</reference>
<dbReference type="EMBL" id="JACMYH010000001">
    <property type="protein sequence ID" value="MBC2676882.1"/>
    <property type="molecule type" value="Genomic_DNA"/>
</dbReference>